<dbReference type="AlphaFoldDB" id="A0A8D8ZXH1"/>
<evidence type="ECO:0000256" key="2">
    <source>
        <dbReference type="ARBA" id="ARBA00022723"/>
    </source>
</evidence>
<dbReference type="EMBL" id="HBUF01541206">
    <property type="protein sequence ID" value="CAG6755140.1"/>
    <property type="molecule type" value="Transcribed_RNA"/>
</dbReference>
<accession>A0A8D8ZXH1</accession>
<evidence type="ECO:0000259" key="3">
    <source>
        <dbReference type="Pfam" id="PF13359"/>
    </source>
</evidence>
<evidence type="ECO:0000313" key="4">
    <source>
        <dbReference type="EMBL" id="CAG6755139.1"/>
    </source>
</evidence>
<protein>
    <recommendedName>
        <fullName evidence="3">DDE Tnp4 domain-containing protein</fullName>
    </recommendedName>
</protein>
<dbReference type="EMBL" id="HBUF01541205">
    <property type="protein sequence ID" value="CAG6755139.1"/>
    <property type="molecule type" value="Transcribed_RNA"/>
</dbReference>
<proteinExistence type="predicted"/>
<keyword evidence="2" id="KW-0479">Metal-binding</keyword>
<organism evidence="4">
    <name type="scientific">Cacopsylla melanoneura</name>
    <dbReference type="NCBI Taxonomy" id="428564"/>
    <lineage>
        <taxon>Eukaryota</taxon>
        <taxon>Metazoa</taxon>
        <taxon>Ecdysozoa</taxon>
        <taxon>Arthropoda</taxon>
        <taxon>Hexapoda</taxon>
        <taxon>Insecta</taxon>
        <taxon>Pterygota</taxon>
        <taxon>Neoptera</taxon>
        <taxon>Paraneoptera</taxon>
        <taxon>Hemiptera</taxon>
        <taxon>Sternorrhyncha</taxon>
        <taxon>Psylloidea</taxon>
        <taxon>Psyllidae</taxon>
        <taxon>Psyllinae</taxon>
        <taxon>Cacopsylla</taxon>
    </lineage>
</organism>
<comment type="cofactor">
    <cofactor evidence="1">
        <name>a divalent metal cation</name>
        <dbReference type="ChEBI" id="CHEBI:60240"/>
    </cofactor>
</comment>
<evidence type="ECO:0000256" key="1">
    <source>
        <dbReference type="ARBA" id="ARBA00001968"/>
    </source>
</evidence>
<sequence>MYIHRPYKLRRGQFENLLQNMRNYTIQLKENPYLDENDLTDEDFNVFCPVSKEQFLDMFTYCDPVGRDRREISKKDLLAFLCKTRQGISDEFLKVIFKYPTRQCASNKIALVRKSLQARFVPENIGLQALTRDEYMQRHVTDFANHLLNPQPEIPRVIVLNDCTYLYIEKSSCFKVLRQSYSVHKGRHLIKPSMLVAPDGYILDIQGPYFSNTANNDAQILINEFQRDVETMRAWFHDGDIFVVDRGYRDAIPMLERLGIQSKMPEIMQPGRCILYMTAFFYILT</sequence>
<feature type="domain" description="DDE Tnp4" evidence="3">
    <location>
        <begin position="162"/>
        <end position="249"/>
    </location>
</feature>
<dbReference type="Pfam" id="PF13359">
    <property type="entry name" value="DDE_Tnp_4"/>
    <property type="match status" value="1"/>
</dbReference>
<name>A0A8D8ZXH1_9HEMI</name>
<dbReference type="EMBL" id="HBUF01268653">
    <property type="protein sequence ID" value="CAG6684701.1"/>
    <property type="molecule type" value="Transcribed_RNA"/>
</dbReference>
<dbReference type="InterPro" id="IPR027806">
    <property type="entry name" value="HARBI1_dom"/>
</dbReference>
<reference evidence="4" key="1">
    <citation type="submission" date="2021-05" db="EMBL/GenBank/DDBJ databases">
        <authorList>
            <person name="Alioto T."/>
            <person name="Alioto T."/>
            <person name="Gomez Garrido J."/>
        </authorList>
    </citation>
    <scope>NUCLEOTIDE SEQUENCE</scope>
</reference>
<dbReference type="GO" id="GO:0046872">
    <property type="term" value="F:metal ion binding"/>
    <property type="evidence" value="ECO:0007669"/>
    <property type="project" value="UniProtKB-KW"/>
</dbReference>